<feature type="domain" description="Thiamine pyrophosphate enzyme N-terminal TPP-binding" evidence="7">
    <location>
        <begin position="4"/>
        <end position="121"/>
    </location>
</feature>
<dbReference type="Proteomes" id="UP000594637">
    <property type="component" value="Chromosome"/>
</dbReference>
<dbReference type="Pfam" id="PF02776">
    <property type="entry name" value="TPP_enzyme_N"/>
    <property type="match status" value="1"/>
</dbReference>
<dbReference type="SUPFAM" id="SSF52467">
    <property type="entry name" value="DHS-like NAD/FAD-binding domain"/>
    <property type="match status" value="1"/>
</dbReference>
<dbReference type="GO" id="GO:0005948">
    <property type="term" value="C:acetolactate synthase complex"/>
    <property type="evidence" value="ECO:0007669"/>
    <property type="project" value="TreeGrafter"/>
</dbReference>
<dbReference type="InterPro" id="IPR012001">
    <property type="entry name" value="Thiamin_PyroP_enz_TPP-bd_dom"/>
</dbReference>
<dbReference type="EC" id="4.1.1.47" evidence="8"/>
<dbReference type="FunFam" id="3.40.50.970:FF:000007">
    <property type="entry name" value="Acetolactate synthase"/>
    <property type="match status" value="1"/>
</dbReference>
<dbReference type="GO" id="GO:0050660">
    <property type="term" value="F:flavin adenine dinucleotide binding"/>
    <property type="evidence" value="ECO:0007669"/>
    <property type="project" value="TreeGrafter"/>
</dbReference>
<evidence type="ECO:0000256" key="3">
    <source>
        <dbReference type="ARBA" id="ARBA00048670"/>
    </source>
</evidence>
<dbReference type="GO" id="GO:0016874">
    <property type="term" value="F:ligase activity"/>
    <property type="evidence" value="ECO:0007669"/>
    <property type="project" value="UniProtKB-KW"/>
</dbReference>
<dbReference type="NCBIfam" id="TIGR01504">
    <property type="entry name" value="glyox_carbo_lig"/>
    <property type="match status" value="1"/>
</dbReference>
<feature type="domain" description="Thiamine pyrophosphate enzyme central" evidence="5">
    <location>
        <begin position="194"/>
        <end position="329"/>
    </location>
</feature>
<dbReference type="GO" id="GO:0000287">
    <property type="term" value="F:magnesium ion binding"/>
    <property type="evidence" value="ECO:0007669"/>
    <property type="project" value="InterPro"/>
</dbReference>
<evidence type="ECO:0000259" key="6">
    <source>
        <dbReference type="Pfam" id="PF02775"/>
    </source>
</evidence>
<dbReference type="RefSeq" id="WP_166855812.1">
    <property type="nucleotide sequence ID" value="NZ_CP063989.1"/>
</dbReference>
<sequence length="599" mass="64802">MARMRAVDAIVLILAKEGATQAFGVPGAAINPLYSAMKQHGGIRHVLARHVEGASHMAEGYTRACAGNIGVCIGTSGPGGTDMVTGLYSAGADSIPILCLTGQATRPMLHKEEFQAVDIAAVAAPVTKMAVTVLEAAQIPGTFAKAFQLMRSDRPGPVLIDLPMDVQMSEIDFDIDAYEPLPVARPVMSHYQAERILDMLDEAEHPLLIAGGGIINADACDDLVALAEYLGVPVISTLMGWGAIPDDHRLAQGMAGIQTSQRYANATFLDSDLVIGVGNRWAARHTGNIDTYREGRRFVHIDIEATQIGRVFPPDFWSVSDAGAALRTLLEAARQRYGAPLERYGTWVSECNERKATLLRKTHFDNVPMKPQRVYEEMCRAFGPETRYVTTIGLSQIAAAQMLHVYRPRHWVNAGQAGPLGWTIPAAIGASVADPDTPVVALSGDYDFQFLIEELAVAAQFQIPYVHVVVNNAYLGLIRQAQRSFDMDYQVQLSFENINVPATEGYGVDHVGVVEALGCRAVRVRTPEELSQALAGARETALRDRVPVVVEVILERVTNISMGTAIDAVNEFEPTAEDLPVDAPQAVGLRRGEEARQSG</sequence>
<dbReference type="GO" id="GO:0009436">
    <property type="term" value="P:glyoxylate catabolic process"/>
    <property type="evidence" value="ECO:0007669"/>
    <property type="project" value="InterPro"/>
</dbReference>
<dbReference type="CDD" id="cd07035">
    <property type="entry name" value="TPP_PYR_POX_like"/>
    <property type="match status" value="1"/>
</dbReference>
<proteinExistence type="inferred from homology"/>
<comment type="catalytic activity">
    <reaction evidence="3">
        <text>2 pyruvate + H(+) = (2S)-2-acetolactate + CO2</text>
        <dbReference type="Rhea" id="RHEA:25249"/>
        <dbReference type="ChEBI" id="CHEBI:15361"/>
        <dbReference type="ChEBI" id="CHEBI:15378"/>
        <dbReference type="ChEBI" id="CHEBI:16526"/>
        <dbReference type="ChEBI" id="CHEBI:58476"/>
        <dbReference type="EC" id="2.2.1.6"/>
    </reaction>
</comment>
<dbReference type="FunFam" id="3.40.50.1220:FF:000008">
    <property type="entry name" value="Acetolactate synthase"/>
    <property type="match status" value="1"/>
</dbReference>
<organism evidence="8 9">
    <name type="scientific">Actinomyces respiraculi</name>
    <dbReference type="NCBI Taxonomy" id="2744574"/>
    <lineage>
        <taxon>Bacteria</taxon>
        <taxon>Bacillati</taxon>
        <taxon>Actinomycetota</taxon>
        <taxon>Actinomycetes</taxon>
        <taxon>Actinomycetales</taxon>
        <taxon>Actinomycetaceae</taxon>
        <taxon>Actinomyces</taxon>
    </lineage>
</organism>
<dbReference type="GO" id="GO:0009099">
    <property type="term" value="P:L-valine biosynthetic process"/>
    <property type="evidence" value="ECO:0007669"/>
    <property type="project" value="TreeGrafter"/>
</dbReference>
<dbReference type="InterPro" id="IPR012000">
    <property type="entry name" value="Thiamin_PyroP_enz_cen_dom"/>
</dbReference>
<dbReference type="SUPFAM" id="SSF52518">
    <property type="entry name" value="Thiamin diphosphate-binding fold (THDP-binding)"/>
    <property type="match status" value="2"/>
</dbReference>
<dbReference type="InterPro" id="IPR029035">
    <property type="entry name" value="DHS-like_NAD/FAD-binding_dom"/>
</dbReference>
<dbReference type="InterPro" id="IPR006397">
    <property type="entry name" value="Glyox_carbo_lig"/>
</dbReference>
<comment type="similarity">
    <text evidence="1 4">Belongs to the TPP enzyme family.</text>
</comment>
<dbReference type="Pfam" id="PF02775">
    <property type="entry name" value="TPP_enzyme_C"/>
    <property type="match status" value="1"/>
</dbReference>
<keyword evidence="8" id="KW-0436">Ligase</keyword>
<dbReference type="KEGG" id="arep:ID810_08805"/>
<dbReference type="GO" id="GO:0030976">
    <property type="term" value="F:thiamine pyrophosphate binding"/>
    <property type="evidence" value="ECO:0007669"/>
    <property type="project" value="InterPro"/>
</dbReference>
<dbReference type="InterPro" id="IPR045229">
    <property type="entry name" value="TPP_enz"/>
</dbReference>
<dbReference type="Pfam" id="PF00205">
    <property type="entry name" value="TPP_enzyme_M"/>
    <property type="match status" value="1"/>
</dbReference>
<dbReference type="InterPro" id="IPR011766">
    <property type="entry name" value="TPP_enzyme_TPP-bd"/>
</dbReference>
<keyword evidence="8" id="KW-0456">Lyase</keyword>
<keyword evidence="2 4" id="KW-0786">Thiamine pyrophosphate</keyword>
<dbReference type="AlphaFoldDB" id="A0A7T0LJC4"/>
<keyword evidence="9" id="KW-1185">Reference proteome</keyword>
<evidence type="ECO:0000259" key="5">
    <source>
        <dbReference type="Pfam" id="PF00205"/>
    </source>
</evidence>
<dbReference type="InterPro" id="IPR029061">
    <property type="entry name" value="THDP-binding"/>
</dbReference>
<dbReference type="NCBIfam" id="NF008431">
    <property type="entry name" value="PRK11269.1"/>
    <property type="match status" value="1"/>
</dbReference>
<accession>A0A7T0LJC4</accession>
<dbReference type="Gene3D" id="3.40.50.1220">
    <property type="entry name" value="TPP-binding domain"/>
    <property type="match status" value="1"/>
</dbReference>
<reference evidence="8 9" key="1">
    <citation type="submission" date="2020-11" db="EMBL/GenBank/DDBJ databases">
        <title>Actinomyces sp. ZJ750.</title>
        <authorList>
            <person name="Zhou J."/>
        </authorList>
    </citation>
    <scope>NUCLEOTIDE SEQUENCE [LARGE SCALE GENOMIC DNA]</scope>
    <source>
        <strain evidence="8 9">ZJ750</strain>
    </source>
</reference>
<gene>
    <name evidence="8" type="primary">gcl</name>
    <name evidence="8" type="ORF">ID810_08805</name>
</gene>
<evidence type="ECO:0000313" key="9">
    <source>
        <dbReference type="Proteomes" id="UP000594637"/>
    </source>
</evidence>
<evidence type="ECO:0000256" key="2">
    <source>
        <dbReference type="ARBA" id="ARBA00023052"/>
    </source>
</evidence>
<dbReference type="Gene3D" id="3.40.50.970">
    <property type="match status" value="2"/>
</dbReference>
<name>A0A7T0LJC4_9ACTO</name>
<feature type="domain" description="Thiamine pyrophosphate enzyme TPP-binding" evidence="6">
    <location>
        <begin position="392"/>
        <end position="552"/>
    </location>
</feature>
<evidence type="ECO:0000259" key="7">
    <source>
        <dbReference type="Pfam" id="PF02776"/>
    </source>
</evidence>
<dbReference type="PANTHER" id="PTHR18968">
    <property type="entry name" value="THIAMINE PYROPHOSPHATE ENZYMES"/>
    <property type="match status" value="1"/>
</dbReference>
<dbReference type="GO" id="GO:0009028">
    <property type="term" value="F:tartronate-semialdehyde synthase activity"/>
    <property type="evidence" value="ECO:0007669"/>
    <property type="project" value="UniProtKB-EC"/>
</dbReference>
<evidence type="ECO:0000256" key="4">
    <source>
        <dbReference type="RuleBase" id="RU362132"/>
    </source>
</evidence>
<dbReference type="GO" id="GO:0003984">
    <property type="term" value="F:acetolactate synthase activity"/>
    <property type="evidence" value="ECO:0007669"/>
    <property type="project" value="UniProtKB-EC"/>
</dbReference>
<dbReference type="GO" id="GO:0009097">
    <property type="term" value="P:isoleucine biosynthetic process"/>
    <property type="evidence" value="ECO:0007669"/>
    <property type="project" value="TreeGrafter"/>
</dbReference>
<protein>
    <submittedName>
        <fullName evidence="8">Glyoxylate carboligase</fullName>
        <ecNumber evidence="8">4.1.1.47</ecNumber>
    </submittedName>
</protein>
<dbReference type="PANTHER" id="PTHR18968:SF14">
    <property type="entry name" value="GLYOXYLATE CARBOLIGASE"/>
    <property type="match status" value="1"/>
</dbReference>
<evidence type="ECO:0000313" key="8">
    <source>
        <dbReference type="EMBL" id="QPL04846.1"/>
    </source>
</evidence>
<dbReference type="EMBL" id="CP063989">
    <property type="protein sequence ID" value="QPL04846.1"/>
    <property type="molecule type" value="Genomic_DNA"/>
</dbReference>
<evidence type="ECO:0000256" key="1">
    <source>
        <dbReference type="ARBA" id="ARBA00007812"/>
    </source>
</evidence>